<dbReference type="AlphaFoldDB" id="A0A5C3KL57"/>
<evidence type="ECO:0000313" key="2">
    <source>
        <dbReference type="Proteomes" id="UP000307440"/>
    </source>
</evidence>
<feature type="non-terminal residue" evidence="1">
    <location>
        <position position="317"/>
    </location>
</feature>
<sequence length="317" mass="35715">MQFLRKPKPMGIRCAGEWTACLPEDVLQRTIDHHLRCDVATLRNLAVTCSSLAIICRRFIFRSVVLLPPGQRTVTSSTPSAERFVSTLQRYPETINFVEELHLVVAFPRPAKLFRPRTTEERAFYFILGETFPNLRKVFLADNTSEWDALSQGTQQRIIRFLGAHPLESVGIFLKSFSDSLLRQIKGNPGLHIAALFKKTVGRSPILDQHQHDGDTPRFQSIEFYHAFYSVVFAEQLGPNGTSIPVFLTALKALILGDIIVFSPAIRSLVHASKASLVSLHFTAHCFHQDLDEVPLDLGELPKLRKLSIGCLSKFEH</sequence>
<accession>A0A5C3KL57</accession>
<organism evidence="1 2">
    <name type="scientific">Coprinopsis marcescibilis</name>
    <name type="common">Agaric fungus</name>
    <name type="synonym">Psathyrella marcescibilis</name>
    <dbReference type="NCBI Taxonomy" id="230819"/>
    <lineage>
        <taxon>Eukaryota</taxon>
        <taxon>Fungi</taxon>
        <taxon>Dikarya</taxon>
        <taxon>Basidiomycota</taxon>
        <taxon>Agaricomycotina</taxon>
        <taxon>Agaricomycetes</taxon>
        <taxon>Agaricomycetidae</taxon>
        <taxon>Agaricales</taxon>
        <taxon>Agaricineae</taxon>
        <taxon>Psathyrellaceae</taxon>
        <taxon>Coprinopsis</taxon>
    </lineage>
</organism>
<proteinExistence type="predicted"/>
<protein>
    <recommendedName>
        <fullName evidence="3">F-box domain-containing protein</fullName>
    </recommendedName>
</protein>
<reference evidence="1 2" key="1">
    <citation type="journal article" date="2019" name="Nat. Ecol. Evol.">
        <title>Megaphylogeny resolves global patterns of mushroom evolution.</title>
        <authorList>
            <person name="Varga T."/>
            <person name="Krizsan K."/>
            <person name="Foldi C."/>
            <person name="Dima B."/>
            <person name="Sanchez-Garcia M."/>
            <person name="Sanchez-Ramirez S."/>
            <person name="Szollosi G.J."/>
            <person name="Szarkandi J.G."/>
            <person name="Papp V."/>
            <person name="Albert L."/>
            <person name="Andreopoulos W."/>
            <person name="Angelini C."/>
            <person name="Antonin V."/>
            <person name="Barry K.W."/>
            <person name="Bougher N.L."/>
            <person name="Buchanan P."/>
            <person name="Buyck B."/>
            <person name="Bense V."/>
            <person name="Catcheside P."/>
            <person name="Chovatia M."/>
            <person name="Cooper J."/>
            <person name="Damon W."/>
            <person name="Desjardin D."/>
            <person name="Finy P."/>
            <person name="Geml J."/>
            <person name="Haridas S."/>
            <person name="Hughes K."/>
            <person name="Justo A."/>
            <person name="Karasinski D."/>
            <person name="Kautmanova I."/>
            <person name="Kiss B."/>
            <person name="Kocsube S."/>
            <person name="Kotiranta H."/>
            <person name="LaButti K.M."/>
            <person name="Lechner B.E."/>
            <person name="Liimatainen K."/>
            <person name="Lipzen A."/>
            <person name="Lukacs Z."/>
            <person name="Mihaltcheva S."/>
            <person name="Morgado L.N."/>
            <person name="Niskanen T."/>
            <person name="Noordeloos M.E."/>
            <person name="Ohm R.A."/>
            <person name="Ortiz-Santana B."/>
            <person name="Ovrebo C."/>
            <person name="Racz N."/>
            <person name="Riley R."/>
            <person name="Savchenko A."/>
            <person name="Shiryaev A."/>
            <person name="Soop K."/>
            <person name="Spirin V."/>
            <person name="Szebenyi C."/>
            <person name="Tomsovsky M."/>
            <person name="Tulloss R.E."/>
            <person name="Uehling J."/>
            <person name="Grigoriev I.V."/>
            <person name="Vagvolgyi C."/>
            <person name="Papp T."/>
            <person name="Martin F.M."/>
            <person name="Miettinen O."/>
            <person name="Hibbett D.S."/>
            <person name="Nagy L.G."/>
        </authorList>
    </citation>
    <scope>NUCLEOTIDE SEQUENCE [LARGE SCALE GENOMIC DNA]</scope>
    <source>
        <strain evidence="1 2">CBS 121175</strain>
    </source>
</reference>
<evidence type="ECO:0008006" key="3">
    <source>
        <dbReference type="Google" id="ProtNLM"/>
    </source>
</evidence>
<name>A0A5C3KL57_COPMA</name>
<dbReference type="Proteomes" id="UP000307440">
    <property type="component" value="Unassembled WGS sequence"/>
</dbReference>
<evidence type="ECO:0000313" key="1">
    <source>
        <dbReference type="EMBL" id="TFK21099.1"/>
    </source>
</evidence>
<keyword evidence="2" id="KW-1185">Reference proteome</keyword>
<dbReference type="EMBL" id="ML210278">
    <property type="protein sequence ID" value="TFK21099.1"/>
    <property type="molecule type" value="Genomic_DNA"/>
</dbReference>
<gene>
    <name evidence="1" type="ORF">FA15DRAFT_758941</name>
</gene>